<dbReference type="SUPFAM" id="SSF55729">
    <property type="entry name" value="Acyl-CoA N-acyltransferases (Nat)"/>
    <property type="match status" value="1"/>
</dbReference>
<evidence type="ECO:0000313" key="3">
    <source>
        <dbReference type="Proteomes" id="UP000066480"/>
    </source>
</evidence>
<dbReference type="InterPro" id="IPR016181">
    <property type="entry name" value="Acyl_CoA_acyltransferase"/>
</dbReference>
<gene>
    <name evidence="2" type="ORF">VV02_09110</name>
</gene>
<dbReference type="InterPro" id="IPR000182">
    <property type="entry name" value="GNAT_dom"/>
</dbReference>
<organism evidence="2 3">
    <name type="scientific">Luteipulveratus mongoliensis</name>
    <dbReference type="NCBI Taxonomy" id="571913"/>
    <lineage>
        <taxon>Bacteria</taxon>
        <taxon>Bacillati</taxon>
        <taxon>Actinomycetota</taxon>
        <taxon>Actinomycetes</taxon>
        <taxon>Micrococcales</taxon>
        <taxon>Dermacoccaceae</taxon>
        <taxon>Luteipulveratus</taxon>
    </lineage>
</organism>
<dbReference type="GO" id="GO:0016747">
    <property type="term" value="F:acyltransferase activity, transferring groups other than amino-acyl groups"/>
    <property type="evidence" value="ECO:0007669"/>
    <property type="project" value="InterPro"/>
</dbReference>
<dbReference type="CDD" id="cd04301">
    <property type="entry name" value="NAT_SF"/>
    <property type="match status" value="1"/>
</dbReference>
<dbReference type="PROSITE" id="PS51186">
    <property type="entry name" value="GNAT"/>
    <property type="match status" value="1"/>
</dbReference>
<name>A0A0K1JGZ6_9MICO</name>
<accession>A0A0K1JGZ6</accession>
<sequence>MAWTPSDLSAGWATDLAILELNGSVIDDRGDHLVVTTPSNPQFHWGNFVLVTDPDTVDQAGRWVAVFEDALPQATWRSIGLPREPSDRAAWHDVGVEIDVDEVLAATRPPRPGPLAAGYTSRALVSDDDWSQLLQRDLDENARSGEHDPSDFRSFAEALGQSQRAMSENGSGAWFGAFDGDGGLVAELGIVACGARARYQRVGTDPRHRRRGLASHLLGVAAQWSASRGCDQWVIVTGADNPAGRVYRSVGFEPSAGSFSAYRLPPR</sequence>
<evidence type="ECO:0000313" key="2">
    <source>
        <dbReference type="EMBL" id="AKU15976.1"/>
    </source>
</evidence>
<dbReference type="KEGG" id="lmoi:VV02_09110"/>
<dbReference type="Pfam" id="PF00583">
    <property type="entry name" value="Acetyltransf_1"/>
    <property type="match status" value="1"/>
</dbReference>
<dbReference type="Gene3D" id="3.40.630.30">
    <property type="match status" value="1"/>
</dbReference>
<dbReference type="OrthoDB" id="9797456at2"/>
<dbReference type="RefSeq" id="WP_052591065.1">
    <property type="nucleotide sequence ID" value="NZ_CP011112.1"/>
</dbReference>
<feature type="domain" description="N-acetyltransferase" evidence="1">
    <location>
        <begin position="119"/>
        <end position="267"/>
    </location>
</feature>
<dbReference type="AlphaFoldDB" id="A0A0K1JGZ6"/>
<proteinExistence type="predicted"/>
<keyword evidence="3" id="KW-1185">Reference proteome</keyword>
<evidence type="ECO:0000259" key="1">
    <source>
        <dbReference type="PROSITE" id="PS51186"/>
    </source>
</evidence>
<dbReference type="STRING" id="571913.VV02_09110"/>
<protein>
    <recommendedName>
        <fullName evidence="1">N-acetyltransferase domain-containing protein</fullName>
    </recommendedName>
</protein>
<dbReference type="EMBL" id="CP011112">
    <property type="protein sequence ID" value="AKU15976.1"/>
    <property type="molecule type" value="Genomic_DNA"/>
</dbReference>
<reference evidence="2 3" key="1">
    <citation type="submission" date="2015-03" db="EMBL/GenBank/DDBJ databases">
        <title>Luteipulveratus halotolerans sp. nov., a novel actinobacterium (Dermacoccaceae) from Sarawak, Malaysia.</title>
        <authorList>
            <person name="Juboi H."/>
            <person name="Basik A."/>
            <person name="Shamsul S.S."/>
            <person name="Arnold P."/>
            <person name="Schmitt E.K."/>
            <person name="Sanglier J.-J."/>
            <person name="Yeo T."/>
        </authorList>
    </citation>
    <scope>NUCLEOTIDE SEQUENCE [LARGE SCALE GENOMIC DNA]</scope>
    <source>
        <strain evidence="2 3">MN07-A0370</strain>
    </source>
</reference>
<dbReference type="Proteomes" id="UP000066480">
    <property type="component" value="Chromosome"/>
</dbReference>